<feature type="domain" description="Mycothiol-dependent maleylpyruvate isomerase metal-binding" evidence="1">
    <location>
        <begin position="8"/>
        <end position="99"/>
    </location>
</feature>
<evidence type="ECO:0000313" key="3">
    <source>
        <dbReference type="Proteomes" id="UP000676079"/>
    </source>
</evidence>
<protein>
    <submittedName>
        <fullName evidence="2">Maleylpyruvate isomerase family mycothiol-dependent enzyme</fullName>
    </submittedName>
</protein>
<organism evidence="2 3">
    <name type="scientific">Nocardiopsis changdeensis</name>
    <dbReference type="NCBI Taxonomy" id="2831969"/>
    <lineage>
        <taxon>Bacteria</taxon>
        <taxon>Bacillati</taxon>
        <taxon>Actinomycetota</taxon>
        <taxon>Actinomycetes</taxon>
        <taxon>Streptosporangiales</taxon>
        <taxon>Nocardiopsidaceae</taxon>
        <taxon>Nocardiopsis</taxon>
    </lineage>
</organism>
<dbReference type="RefSeq" id="WP_220562380.1">
    <property type="nucleotide sequence ID" value="NZ_CP074133.1"/>
</dbReference>
<keyword evidence="2" id="KW-0413">Isomerase</keyword>
<accession>A0ABX8BIK5</accession>
<dbReference type="InterPro" id="IPR017517">
    <property type="entry name" value="Maleyloyr_isom"/>
</dbReference>
<dbReference type="NCBIfam" id="TIGR03083">
    <property type="entry name" value="maleylpyruvate isomerase family mycothiol-dependent enzyme"/>
    <property type="match status" value="1"/>
</dbReference>
<name>A0ABX8BIK5_9ACTN</name>
<dbReference type="Pfam" id="PF11716">
    <property type="entry name" value="MDMPI_N"/>
    <property type="match status" value="1"/>
</dbReference>
<reference evidence="2 3" key="1">
    <citation type="submission" date="2021-05" db="EMBL/GenBank/DDBJ databases">
        <title>Direct Submission.</title>
        <authorList>
            <person name="Li K."/>
            <person name="Gao J."/>
        </authorList>
    </citation>
    <scope>NUCLEOTIDE SEQUENCE [LARGE SCALE GENOMIC DNA]</scope>
    <source>
        <strain evidence="2 3">Mg02</strain>
    </source>
</reference>
<evidence type="ECO:0000313" key="2">
    <source>
        <dbReference type="EMBL" id="QUX21164.1"/>
    </source>
</evidence>
<dbReference type="EMBL" id="CP074133">
    <property type="protein sequence ID" value="QUX21164.1"/>
    <property type="molecule type" value="Genomic_DNA"/>
</dbReference>
<dbReference type="InterPro" id="IPR034660">
    <property type="entry name" value="DinB/YfiT-like"/>
</dbReference>
<sequence length="207" mass="21627">MNGVWALVHAERRALVEDLAGLPPDRWGTPSLCDGWTVHDVAAHLVDSARTTRVGFVLGMLRARLDFDRLNGAGVARERGNGPADTLERLREVAPRTTAPPAPLDTRLVEEVVHGEDIRRPLGIVRAYPPEAVERALRLQARTPAAYGGGRERAAGLRLAAAGGGPGLGDGPVVSGTALDLLLALSGRGAALEGLGGPGADALRARL</sequence>
<dbReference type="Proteomes" id="UP000676079">
    <property type="component" value="Chromosome"/>
</dbReference>
<dbReference type="GO" id="GO:0016853">
    <property type="term" value="F:isomerase activity"/>
    <property type="evidence" value="ECO:0007669"/>
    <property type="project" value="UniProtKB-KW"/>
</dbReference>
<keyword evidence="3" id="KW-1185">Reference proteome</keyword>
<evidence type="ECO:0000259" key="1">
    <source>
        <dbReference type="Pfam" id="PF11716"/>
    </source>
</evidence>
<gene>
    <name evidence="2" type="ORF">KGD84_22330</name>
</gene>
<dbReference type="SUPFAM" id="SSF109854">
    <property type="entry name" value="DinB/YfiT-like putative metalloenzymes"/>
    <property type="match status" value="1"/>
</dbReference>
<dbReference type="Gene3D" id="1.20.120.450">
    <property type="entry name" value="dinb family like domain"/>
    <property type="match status" value="1"/>
</dbReference>
<dbReference type="InterPro" id="IPR024344">
    <property type="entry name" value="MDMPI_metal-binding"/>
</dbReference>
<proteinExistence type="predicted"/>